<feature type="signal peptide" evidence="3">
    <location>
        <begin position="1"/>
        <end position="24"/>
    </location>
</feature>
<dbReference type="SUPFAM" id="SSF53955">
    <property type="entry name" value="Lysozyme-like"/>
    <property type="match status" value="1"/>
</dbReference>
<evidence type="ECO:0000256" key="2">
    <source>
        <dbReference type="ARBA" id="ARBA00009387"/>
    </source>
</evidence>
<proteinExistence type="inferred from homology"/>
<dbReference type="Proteomes" id="UP001056937">
    <property type="component" value="Chromosome 1"/>
</dbReference>
<accession>A0ABY4X949</accession>
<evidence type="ECO:0000313" key="5">
    <source>
        <dbReference type="EMBL" id="USI73435.1"/>
    </source>
</evidence>
<sequence length="211" mass="21041">MIRAPRPAIALSLALALGATAARADVFEIGGDGRMTLRAGAGLVATGDAASADTAALEPAPDVPAAAVTLVSPPAAPAAFQAPLSQAADQAGLSPALLAALVWQESRWQPAARSPKGAVGLTQLMPGTARALSVDPADARASLAGGARYLRRLLDRFDGNVERALAAYNAGPGRVPRGAGLPAIAETRAYVAAILDQLGASASLVRAGVTP</sequence>
<evidence type="ECO:0000256" key="3">
    <source>
        <dbReference type="SAM" id="SignalP"/>
    </source>
</evidence>
<name>A0ABY4X949_9SPHN</name>
<dbReference type="RefSeq" id="WP_252167244.1">
    <property type="nucleotide sequence ID" value="NZ_CP084930.1"/>
</dbReference>
<dbReference type="PANTHER" id="PTHR37423">
    <property type="entry name" value="SOLUBLE LYTIC MUREIN TRANSGLYCOSYLASE-RELATED"/>
    <property type="match status" value="1"/>
</dbReference>
<dbReference type="PANTHER" id="PTHR37423:SF2">
    <property type="entry name" value="MEMBRANE-BOUND LYTIC MUREIN TRANSGLYCOSYLASE C"/>
    <property type="match status" value="1"/>
</dbReference>
<dbReference type="Pfam" id="PF01464">
    <property type="entry name" value="SLT"/>
    <property type="match status" value="1"/>
</dbReference>
<dbReference type="InterPro" id="IPR008258">
    <property type="entry name" value="Transglycosylase_SLT_dom_1"/>
</dbReference>
<dbReference type="CDD" id="cd00254">
    <property type="entry name" value="LT-like"/>
    <property type="match status" value="1"/>
</dbReference>
<evidence type="ECO:0000256" key="1">
    <source>
        <dbReference type="ARBA" id="ARBA00007734"/>
    </source>
</evidence>
<reference evidence="5" key="1">
    <citation type="journal article" date="2022" name="Toxins">
        <title>Genomic Analysis of Sphingopyxis sp. USTB-05 for Biodegrading Cyanobacterial Hepatotoxins.</title>
        <authorList>
            <person name="Liu C."/>
            <person name="Xu Q."/>
            <person name="Zhao Z."/>
            <person name="Zhang H."/>
            <person name="Liu X."/>
            <person name="Yin C."/>
            <person name="Liu Y."/>
            <person name="Yan H."/>
        </authorList>
    </citation>
    <scope>NUCLEOTIDE SEQUENCE</scope>
    <source>
        <strain evidence="5">NBD5</strain>
    </source>
</reference>
<comment type="similarity">
    <text evidence="1">Belongs to the transglycosylase Slt family.</text>
</comment>
<feature type="domain" description="Transglycosylase SLT" evidence="4">
    <location>
        <begin position="85"/>
        <end position="177"/>
    </location>
</feature>
<dbReference type="InterPro" id="IPR023346">
    <property type="entry name" value="Lysozyme-like_dom_sf"/>
</dbReference>
<dbReference type="Gene3D" id="1.10.530.10">
    <property type="match status" value="1"/>
</dbReference>
<gene>
    <name evidence="5" type="ORF">LHA26_02850</name>
</gene>
<evidence type="ECO:0000313" key="6">
    <source>
        <dbReference type="Proteomes" id="UP001056937"/>
    </source>
</evidence>
<evidence type="ECO:0000259" key="4">
    <source>
        <dbReference type="Pfam" id="PF01464"/>
    </source>
</evidence>
<dbReference type="EMBL" id="CP084930">
    <property type="protein sequence ID" value="USI73435.1"/>
    <property type="molecule type" value="Genomic_DNA"/>
</dbReference>
<organism evidence="5 6">
    <name type="scientific">Sphingomonas morindae</name>
    <dbReference type="NCBI Taxonomy" id="1541170"/>
    <lineage>
        <taxon>Bacteria</taxon>
        <taxon>Pseudomonadati</taxon>
        <taxon>Pseudomonadota</taxon>
        <taxon>Alphaproteobacteria</taxon>
        <taxon>Sphingomonadales</taxon>
        <taxon>Sphingomonadaceae</taxon>
        <taxon>Sphingomonas</taxon>
    </lineage>
</organism>
<feature type="chain" id="PRO_5046604138" evidence="3">
    <location>
        <begin position="25"/>
        <end position="211"/>
    </location>
</feature>
<protein>
    <submittedName>
        <fullName evidence="5">Lytic transglycosylase domain-containing protein</fullName>
    </submittedName>
</protein>
<keyword evidence="3" id="KW-0732">Signal</keyword>
<keyword evidence="6" id="KW-1185">Reference proteome</keyword>
<comment type="similarity">
    <text evidence="2">Belongs to the virb1 family.</text>
</comment>